<evidence type="ECO:0008006" key="4">
    <source>
        <dbReference type="Google" id="ProtNLM"/>
    </source>
</evidence>
<gene>
    <name evidence="2" type="ordered locus">Maeo_0532</name>
</gene>
<dbReference type="STRING" id="419665.Maeo_0532"/>
<keyword evidence="1" id="KW-1133">Transmembrane helix</keyword>
<evidence type="ECO:0000313" key="3">
    <source>
        <dbReference type="Proteomes" id="UP000001106"/>
    </source>
</evidence>
<proteinExistence type="predicted"/>
<feature type="transmembrane region" description="Helical" evidence="1">
    <location>
        <begin position="12"/>
        <end position="35"/>
    </location>
</feature>
<feature type="transmembrane region" description="Helical" evidence="1">
    <location>
        <begin position="154"/>
        <end position="175"/>
    </location>
</feature>
<dbReference type="AlphaFoldDB" id="A6UUE6"/>
<dbReference type="Proteomes" id="UP000001106">
    <property type="component" value="Chromosome"/>
</dbReference>
<dbReference type="PANTHER" id="PTHR35337">
    <property type="entry name" value="SLR1478 PROTEIN"/>
    <property type="match status" value="1"/>
</dbReference>
<dbReference type="InterPro" id="IPR002798">
    <property type="entry name" value="SpoIIM-like"/>
</dbReference>
<name>A6UUE6_META3</name>
<dbReference type="HOGENOM" id="CLU_099320_1_0_2"/>
<dbReference type="RefSeq" id="WP_011973250.1">
    <property type="nucleotide sequence ID" value="NC_009635.1"/>
</dbReference>
<dbReference type="Pfam" id="PF01944">
    <property type="entry name" value="SpoIIM"/>
    <property type="match status" value="1"/>
</dbReference>
<dbReference type="KEGG" id="mae:Maeo_0532"/>
<keyword evidence="3" id="KW-1185">Reference proteome</keyword>
<organism evidence="2 3">
    <name type="scientific">Methanococcus aeolicus (strain ATCC BAA-1280 / DSM 17508 / OCM 812 / Nankai-3)</name>
    <dbReference type="NCBI Taxonomy" id="419665"/>
    <lineage>
        <taxon>Archaea</taxon>
        <taxon>Methanobacteriati</taxon>
        <taxon>Methanobacteriota</taxon>
        <taxon>Methanomada group</taxon>
        <taxon>Methanococci</taxon>
        <taxon>Methanococcales</taxon>
        <taxon>Methanococcaceae</taxon>
        <taxon>Methanococcus</taxon>
    </lineage>
</organism>
<evidence type="ECO:0000313" key="2">
    <source>
        <dbReference type="EMBL" id="ABR56118.1"/>
    </source>
</evidence>
<dbReference type="GeneID" id="5326997"/>
<dbReference type="OrthoDB" id="86288at2157"/>
<protein>
    <recommendedName>
        <fullName evidence="4">Stage II sporulation protein M</fullName>
    </recommendedName>
</protein>
<evidence type="ECO:0000256" key="1">
    <source>
        <dbReference type="SAM" id="Phobius"/>
    </source>
</evidence>
<feature type="transmembrane region" description="Helical" evidence="1">
    <location>
        <begin position="70"/>
        <end position="93"/>
    </location>
</feature>
<reference evidence="2" key="1">
    <citation type="submission" date="2007-06" db="EMBL/GenBank/DDBJ databases">
        <title>Complete sequence of Methanococcus aeolicus Nankai-3.</title>
        <authorList>
            <consortium name="US DOE Joint Genome Institute"/>
            <person name="Copeland A."/>
            <person name="Lucas S."/>
            <person name="Lapidus A."/>
            <person name="Barry K."/>
            <person name="Glavina del Rio T."/>
            <person name="Dalin E."/>
            <person name="Tice H."/>
            <person name="Pitluck S."/>
            <person name="Chain P."/>
            <person name="Malfatti S."/>
            <person name="Shin M."/>
            <person name="Vergez L."/>
            <person name="Schmutz J."/>
            <person name="Larimer F."/>
            <person name="Land M."/>
            <person name="Hauser L."/>
            <person name="Kyrpides N."/>
            <person name="Lykidis A."/>
            <person name="Sieprawska-Lupa M."/>
            <person name="Whitman W.B."/>
            <person name="Richardson P."/>
        </authorList>
    </citation>
    <scope>NUCLEOTIDE SEQUENCE [LARGE SCALE GENOMIC DNA]</scope>
    <source>
        <strain evidence="2">Nankai-3</strain>
    </source>
</reference>
<sequence>MKVLNLIIKNKYCIILSISSFILGIVFGELINISLDDSDQPLSKENNVRGNISNFNNFISILINNLKSTFILVLGFLSFGITTFIGLFINGICNSILLSDFDTQSFLYIVPHGIFEIPAMFIAGAAGFKIPYEITLYLLDKKEKPITGEDIKEFLKLAFISIFLIVIAAYVEVYITPKIANILLKLIR</sequence>
<dbReference type="EMBL" id="CP000743">
    <property type="protein sequence ID" value="ABR56118.1"/>
    <property type="molecule type" value="Genomic_DNA"/>
</dbReference>
<feature type="transmembrane region" description="Helical" evidence="1">
    <location>
        <begin position="105"/>
        <end position="128"/>
    </location>
</feature>
<keyword evidence="1" id="KW-0472">Membrane</keyword>
<accession>A6UUE6</accession>
<keyword evidence="1" id="KW-0812">Transmembrane</keyword>
<dbReference type="PANTHER" id="PTHR35337:SF1">
    <property type="entry name" value="SLR1478 PROTEIN"/>
    <property type="match status" value="1"/>
</dbReference>
<dbReference type="eggNOG" id="arCOG01996">
    <property type="taxonomic scope" value="Archaea"/>
</dbReference>